<name>A0A660DYH9_9LACO</name>
<keyword evidence="2" id="KW-0808">Transferase</keyword>
<dbReference type="RefSeq" id="WP_130844648.1">
    <property type="nucleotide sequence ID" value="NZ_BJDY01000003.1"/>
</dbReference>
<dbReference type="GO" id="GO:0016747">
    <property type="term" value="F:acyltransferase activity, transferring groups other than amino-acyl groups"/>
    <property type="evidence" value="ECO:0007669"/>
    <property type="project" value="InterPro"/>
</dbReference>
<gene>
    <name evidence="2" type="ORF">MUDAN_MDHGFNIF_00382</name>
</gene>
<dbReference type="InterPro" id="IPR016181">
    <property type="entry name" value="Acyl_CoA_acyltransferase"/>
</dbReference>
<dbReference type="AlphaFoldDB" id="A0A660DYH9"/>
<dbReference type="EMBL" id="UYIG01000001">
    <property type="protein sequence ID" value="VDG27014.1"/>
    <property type="molecule type" value="Genomic_DNA"/>
</dbReference>
<sequence length="158" mass="17885">MAKFEKYHPILTPHYTLDWLTQSRMNAILAFDQLTDPTATLLTTADAVNQIMRDIFHDQKLVWGITDRQNDQFIGQAGFDHLDSSPDQATLKVRLIPSAHTAPVLTELYPRLTDFATDELKRPHLSITLTATDQISVPILTALGYRIDPTMPTHFSLQ</sequence>
<dbReference type="OrthoDB" id="2249426at2"/>
<dbReference type="InterPro" id="IPR000182">
    <property type="entry name" value="GNAT_dom"/>
</dbReference>
<dbReference type="SUPFAM" id="SSF55729">
    <property type="entry name" value="Acyl-CoA N-acyltransferases (Nat)"/>
    <property type="match status" value="1"/>
</dbReference>
<evidence type="ECO:0000313" key="3">
    <source>
        <dbReference type="Proteomes" id="UP000289996"/>
    </source>
</evidence>
<evidence type="ECO:0000313" key="2">
    <source>
        <dbReference type="EMBL" id="VDG27014.1"/>
    </source>
</evidence>
<accession>A0A660DYH9</accession>
<evidence type="ECO:0000259" key="1">
    <source>
        <dbReference type="Pfam" id="PF13302"/>
    </source>
</evidence>
<dbReference type="Proteomes" id="UP000289996">
    <property type="component" value="Unassembled WGS sequence"/>
</dbReference>
<proteinExistence type="predicted"/>
<protein>
    <submittedName>
        <fullName evidence="2">GNAT family N-acetyltransferase [Lactobacillus sp.]</fullName>
    </submittedName>
</protein>
<keyword evidence="3" id="KW-1185">Reference proteome</keyword>
<reference evidence="2 3" key="1">
    <citation type="submission" date="2018-11" db="EMBL/GenBank/DDBJ databases">
        <authorList>
            <person name="Wuyts S."/>
        </authorList>
    </citation>
    <scope>NUCLEOTIDE SEQUENCE [LARGE SCALE GENOMIC DNA]</scope>
    <source>
        <strain evidence="2">Lactobacillus mudanjiangensis AMBF249</strain>
    </source>
</reference>
<feature type="domain" description="N-acetyltransferase" evidence="1">
    <location>
        <begin position="42"/>
        <end position="146"/>
    </location>
</feature>
<dbReference type="Gene3D" id="3.40.630.30">
    <property type="match status" value="1"/>
</dbReference>
<organism evidence="2 3">
    <name type="scientific">Lactiplantibacillus mudanjiangensis</name>
    <dbReference type="NCBI Taxonomy" id="1296538"/>
    <lineage>
        <taxon>Bacteria</taxon>
        <taxon>Bacillati</taxon>
        <taxon>Bacillota</taxon>
        <taxon>Bacilli</taxon>
        <taxon>Lactobacillales</taxon>
        <taxon>Lactobacillaceae</taxon>
        <taxon>Lactiplantibacillus</taxon>
    </lineage>
</organism>
<dbReference type="Pfam" id="PF13302">
    <property type="entry name" value="Acetyltransf_3"/>
    <property type="match status" value="1"/>
</dbReference>